<keyword evidence="7" id="KW-1185">Reference proteome</keyword>
<dbReference type="InterPro" id="IPR036271">
    <property type="entry name" value="Tet_transcr_reg_TetR-rel_C_sf"/>
</dbReference>
<dbReference type="AlphaFoldDB" id="A0A377ZHS8"/>
<dbReference type="PROSITE" id="PS50977">
    <property type="entry name" value="HTH_TETR_2"/>
    <property type="match status" value="1"/>
</dbReference>
<dbReference type="Pfam" id="PF21597">
    <property type="entry name" value="TetR_C_43"/>
    <property type="match status" value="1"/>
</dbReference>
<dbReference type="GO" id="GO:0003700">
    <property type="term" value="F:DNA-binding transcription factor activity"/>
    <property type="evidence" value="ECO:0007669"/>
    <property type="project" value="TreeGrafter"/>
</dbReference>
<evidence type="ECO:0000256" key="2">
    <source>
        <dbReference type="ARBA" id="ARBA00023125"/>
    </source>
</evidence>
<keyword evidence="3" id="KW-0804">Transcription</keyword>
<dbReference type="SUPFAM" id="SSF46689">
    <property type="entry name" value="Homeodomain-like"/>
    <property type="match status" value="1"/>
</dbReference>
<evidence type="ECO:0000313" key="7">
    <source>
        <dbReference type="Proteomes" id="UP000255382"/>
    </source>
</evidence>
<gene>
    <name evidence="6" type="primary">kstR2_1</name>
    <name evidence="6" type="ORF">NCTC5050_02146</name>
</gene>
<evidence type="ECO:0000313" key="6">
    <source>
        <dbReference type="EMBL" id="STU70568.1"/>
    </source>
</evidence>
<dbReference type="PRINTS" id="PR00455">
    <property type="entry name" value="HTHTETR"/>
</dbReference>
<dbReference type="SUPFAM" id="SSF48498">
    <property type="entry name" value="Tetracyclin repressor-like, C-terminal domain"/>
    <property type="match status" value="1"/>
</dbReference>
<dbReference type="PANTHER" id="PTHR30055:SF234">
    <property type="entry name" value="HTH-TYPE TRANSCRIPTIONAL REGULATOR BETI"/>
    <property type="match status" value="1"/>
</dbReference>
<dbReference type="Gene3D" id="1.10.357.10">
    <property type="entry name" value="Tetracycline Repressor, domain 2"/>
    <property type="match status" value="1"/>
</dbReference>
<evidence type="ECO:0000256" key="3">
    <source>
        <dbReference type="ARBA" id="ARBA00023163"/>
    </source>
</evidence>
<protein>
    <submittedName>
        <fullName evidence="6">TetR family transcriptional regulator</fullName>
    </submittedName>
</protein>
<proteinExistence type="predicted"/>
<sequence length="196" mass="20837">MRADARKNYDLLIEVARDVFVEQGAEASLRDIARRAGLGMGTLYRHFPNRDSLLEALLRSRFAALTARAESLLLTADPAAALLEWLAESVAFTHQHRGIIAPLMSAIDDPESALHSACVALRAAGTSLLTRAQQAGLARPDLSGEELFDLIARACLAAGAAVPCPARRADFSGAGRRDPDCRLAAAGHRRDSAPGG</sequence>
<dbReference type="GO" id="GO:0000976">
    <property type="term" value="F:transcription cis-regulatory region binding"/>
    <property type="evidence" value="ECO:0007669"/>
    <property type="project" value="TreeGrafter"/>
</dbReference>
<dbReference type="InterPro" id="IPR009057">
    <property type="entry name" value="Homeodomain-like_sf"/>
</dbReference>
<accession>A0A377ZHS8</accession>
<dbReference type="InterPro" id="IPR001647">
    <property type="entry name" value="HTH_TetR"/>
</dbReference>
<dbReference type="EMBL" id="UGLZ01000004">
    <property type="protein sequence ID" value="STU70568.1"/>
    <property type="molecule type" value="Genomic_DNA"/>
</dbReference>
<dbReference type="InterPro" id="IPR050109">
    <property type="entry name" value="HTH-type_TetR-like_transc_reg"/>
</dbReference>
<dbReference type="PANTHER" id="PTHR30055">
    <property type="entry name" value="HTH-TYPE TRANSCRIPTIONAL REGULATOR RUTR"/>
    <property type="match status" value="1"/>
</dbReference>
<reference evidence="6 7" key="1">
    <citation type="submission" date="2018-06" db="EMBL/GenBank/DDBJ databases">
        <authorList>
            <consortium name="Pathogen Informatics"/>
            <person name="Doyle S."/>
        </authorList>
    </citation>
    <scope>NUCLEOTIDE SEQUENCE [LARGE SCALE GENOMIC DNA]</scope>
    <source>
        <strain evidence="6 7">NCTC5050</strain>
    </source>
</reference>
<name>A0A377ZHS8_KLEPO</name>
<organism evidence="6 7">
    <name type="scientific">Klebsiella pneumoniae subsp. ozaenae</name>
    <dbReference type="NCBI Taxonomy" id="574"/>
    <lineage>
        <taxon>Bacteria</taxon>
        <taxon>Pseudomonadati</taxon>
        <taxon>Pseudomonadota</taxon>
        <taxon>Gammaproteobacteria</taxon>
        <taxon>Enterobacterales</taxon>
        <taxon>Enterobacteriaceae</taxon>
        <taxon>Klebsiella/Raoultella group</taxon>
        <taxon>Klebsiella</taxon>
        <taxon>Klebsiella pneumoniae complex</taxon>
    </lineage>
</organism>
<keyword evidence="1" id="KW-0805">Transcription regulation</keyword>
<evidence type="ECO:0000259" key="5">
    <source>
        <dbReference type="PROSITE" id="PS50977"/>
    </source>
</evidence>
<feature type="DNA-binding region" description="H-T-H motif" evidence="4">
    <location>
        <begin position="28"/>
        <end position="47"/>
    </location>
</feature>
<evidence type="ECO:0000256" key="4">
    <source>
        <dbReference type="PROSITE-ProRule" id="PRU00335"/>
    </source>
</evidence>
<feature type="domain" description="HTH tetR-type" evidence="5">
    <location>
        <begin position="6"/>
        <end position="65"/>
    </location>
</feature>
<dbReference type="Proteomes" id="UP000255382">
    <property type="component" value="Unassembled WGS sequence"/>
</dbReference>
<dbReference type="Pfam" id="PF00440">
    <property type="entry name" value="TetR_N"/>
    <property type="match status" value="1"/>
</dbReference>
<evidence type="ECO:0000256" key="1">
    <source>
        <dbReference type="ARBA" id="ARBA00023015"/>
    </source>
</evidence>
<dbReference type="InterPro" id="IPR049445">
    <property type="entry name" value="TetR_SbtR-like_C"/>
</dbReference>
<keyword evidence="2 4" id="KW-0238">DNA-binding</keyword>